<dbReference type="RefSeq" id="WP_257442169.1">
    <property type="nucleotide sequence ID" value="NZ_JANIPJ010000001.1"/>
</dbReference>
<dbReference type="Proteomes" id="UP001141950">
    <property type="component" value="Unassembled WGS sequence"/>
</dbReference>
<keyword evidence="1" id="KW-0472">Membrane</keyword>
<evidence type="ECO:0000313" key="4">
    <source>
        <dbReference type="Proteomes" id="UP001141950"/>
    </source>
</evidence>
<evidence type="ECO:0000256" key="1">
    <source>
        <dbReference type="SAM" id="Phobius"/>
    </source>
</evidence>
<proteinExistence type="predicted"/>
<keyword evidence="1" id="KW-0812">Transmembrane</keyword>
<gene>
    <name evidence="3" type="ORF">NQZ67_01775</name>
</gene>
<reference evidence="3" key="1">
    <citation type="submission" date="2022-08" db="EMBL/GenBank/DDBJ databases">
        <title>The genomic sequence of strain Paenibacillus sp. SCIV0701.</title>
        <authorList>
            <person name="Zhao H."/>
        </authorList>
    </citation>
    <scope>NUCLEOTIDE SEQUENCE</scope>
    <source>
        <strain evidence="3">SCIV0701</strain>
    </source>
</reference>
<evidence type="ECO:0000313" key="3">
    <source>
        <dbReference type="EMBL" id="MCR2802600.1"/>
    </source>
</evidence>
<accession>A0A9X2MLU1</accession>
<keyword evidence="1" id="KW-1133">Transmembrane helix</keyword>
<name>A0A9X2MLU1_9BACL</name>
<comment type="caution">
    <text evidence="3">The sequence shown here is derived from an EMBL/GenBank/DDBJ whole genome shotgun (WGS) entry which is preliminary data.</text>
</comment>
<dbReference type="Pfam" id="PF10099">
    <property type="entry name" value="RskA_C"/>
    <property type="match status" value="1"/>
</dbReference>
<evidence type="ECO:0000259" key="2">
    <source>
        <dbReference type="Pfam" id="PF10099"/>
    </source>
</evidence>
<feature type="transmembrane region" description="Helical" evidence="1">
    <location>
        <begin position="101"/>
        <end position="120"/>
    </location>
</feature>
<organism evidence="3 4">
    <name type="scientific">Paenibacillus soyae</name>
    <dbReference type="NCBI Taxonomy" id="2969249"/>
    <lineage>
        <taxon>Bacteria</taxon>
        <taxon>Bacillati</taxon>
        <taxon>Bacillota</taxon>
        <taxon>Bacilli</taxon>
        <taxon>Bacillales</taxon>
        <taxon>Paenibacillaceae</taxon>
        <taxon>Paenibacillus</taxon>
    </lineage>
</organism>
<dbReference type="GO" id="GO:0005886">
    <property type="term" value="C:plasma membrane"/>
    <property type="evidence" value="ECO:0007669"/>
    <property type="project" value="InterPro"/>
</dbReference>
<dbReference type="AlphaFoldDB" id="A0A9X2MLU1"/>
<protein>
    <submittedName>
        <fullName evidence="3">Anti-sigma factor</fullName>
    </submittedName>
</protein>
<feature type="domain" description="Anti-sigma K factor RskA C-terminal" evidence="2">
    <location>
        <begin position="107"/>
        <end position="248"/>
    </location>
</feature>
<dbReference type="InterPro" id="IPR018764">
    <property type="entry name" value="RskA_C"/>
</dbReference>
<dbReference type="EMBL" id="JANIPJ010000001">
    <property type="protein sequence ID" value="MCR2802600.1"/>
    <property type="molecule type" value="Genomic_DNA"/>
</dbReference>
<keyword evidence="4" id="KW-1185">Reference proteome</keyword>
<sequence length="257" mass="28255">MKREWSKPGDVSRSCEAGYAEQHWIDLALGRTDRSRQATLLNHLDVCGHCRAAHDEWSKLLIADAAGACGMEEPLELPAKRRSSLERQVRRIRAGKRLKKSLLAGASAAAAAVMIAVALLNRGPVVEPDTHLISYVEQMEPAALRMMQAADTSRYSILPQGNRQESGFLWLSGDSKEAFLILEHLNGRANSDYQAWAVQGTRSDSLGLVKLSEDRGYLHIKADILPAAENIALSAEPQGGSLRPTTRQIVLLMLPKR</sequence>